<sequence length="220" mass="23568">MGDLIVRWRAAACGAGAVDTAGLADAGQRLLDRWREPHRHYHTVAHLTAVLDVVDRYADQATRPDLVRLAAWGHDAVYDPRAAGDANERASADLTAALLTGVGLPAAVAAEVHRLVLLTAGHAVRPGDPDGALLCDADLAILAAPPPAYDRYAAAVRREYAHVPESAFRQGRARVLDGLLALPALYRLPEPADRWEPAARANLTRELATLTAAPARRRPD</sequence>
<keyword evidence="2" id="KW-1185">Reference proteome</keyword>
<dbReference type="SUPFAM" id="SSF109604">
    <property type="entry name" value="HD-domain/PDEase-like"/>
    <property type="match status" value="1"/>
</dbReference>
<protein>
    <submittedName>
        <fullName evidence="1">Metal-dependent phosphohydrolase</fullName>
    </submittedName>
</protein>
<dbReference type="GO" id="GO:0016787">
    <property type="term" value="F:hydrolase activity"/>
    <property type="evidence" value="ECO:0007669"/>
    <property type="project" value="UniProtKB-KW"/>
</dbReference>
<dbReference type="AlphaFoldDB" id="A0A136PVM8"/>
<proteinExistence type="predicted"/>
<dbReference type="PIRSF" id="PIRSF035170">
    <property type="entry name" value="HD_phosphohydro"/>
    <property type="match status" value="1"/>
</dbReference>
<gene>
    <name evidence="1" type="ORF">AWW66_09380</name>
</gene>
<dbReference type="Gene3D" id="1.10.3210.10">
    <property type="entry name" value="Hypothetical protein af1432"/>
    <property type="match status" value="1"/>
</dbReference>
<evidence type="ECO:0000313" key="2">
    <source>
        <dbReference type="Proteomes" id="UP000070620"/>
    </source>
</evidence>
<dbReference type="PANTHER" id="PTHR21174:SF0">
    <property type="entry name" value="HD PHOSPHOHYDROLASE FAMILY PROTEIN-RELATED"/>
    <property type="match status" value="1"/>
</dbReference>
<dbReference type="EMBL" id="LRQV01000023">
    <property type="protein sequence ID" value="KXK62236.1"/>
    <property type="molecule type" value="Genomic_DNA"/>
</dbReference>
<dbReference type="OrthoDB" id="9808993at2"/>
<dbReference type="RefSeq" id="WP_067362811.1">
    <property type="nucleotide sequence ID" value="NZ_JBIUBN010000008.1"/>
</dbReference>
<keyword evidence="1" id="KW-0378">Hydrolase</keyword>
<evidence type="ECO:0000313" key="1">
    <source>
        <dbReference type="EMBL" id="KXK62236.1"/>
    </source>
</evidence>
<reference evidence="1 2" key="1">
    <citation type="submission" date="2016-01" db="EMBL/GenBank/DDBJ databases">
        <title>Whole genome sequence and analysis of Micromonospora rosaria DSM 803, which can produce antibacterial substance rosamicin.</title>
        <authorList>
            <person name="Yang H."/>
            <person name="He X."/>
            <person name="Zhu D."/>
        </authorList>
    </citation>
    <scope>NUCLEOTIDE SEQUENCE [LARGE SCALE GENOMIC DNA]</scope>
    <source>
        <strain evidence="1 2">DSM 803</strain>
    </source>
</reference>
<dbReference type="PANTHER" id="PTHR21174">
    <property type="match status" value="1"/>
</dbReference>
<organism evidence="1 2">
    <name type="scientific">Micromonospora rosaria</name>
    <dbReference type="NCBI Taxonomy" id="47874"/>
    <lineage>
        <taxon>Bacteria</taxon>
        <taxon>Bacillati</taxon>
        <taxon>Actinomycetota</taxon>
        <taxon>Actinomycetes</taxon>
        <taxon>Micromonosporales</taxon>
        <taxon>Micromonosporaceae</taxon>
        <taxon>Micromonospora</taxon>
    </lineage>
</organism>
<accession>A0A136PVM8</accession>
<dbReference type="InterPro" id="IPR009218">
    <property type="entry name" value="HD_phosphohydro"/>
</dbReference>
<comment type="caution">
    <text evidence="1">The sequence shown here is derived from an EMBL/GenBank/DDBJ whole genome shotgun (WGS) entry which is preliminary data.</text>
</comment>
<dbReference type="Proteomes" id="UP000070620">
    <property type="component" value="Unassembled WGS sequence"/>
</dbReference>
<name>A0A136PVM8_9ACTN</name>